<keyword evidence="3" id="KW-1185">Reference proteome</keyword>
<sequence length="184" mass="20307">MGTTSHRIPSFVLSARLRLLCLRLIVFMSLIEAGIRLPDIHDAPHWMSIVHLVIIMVIVVHHTGIAFGPRLFPLLVWADIGLMVAETSGHAGLSISAYGRVVLPLDGERFSRYPSVALVAVADGGLALSLLVLLILKILAILNAWGMSPMRRRVDIALGGPLSPWWRYPANAIFGIKLWERRIP</sequence>
<proteinExistence type="predicted"/>
<evidence type="ECO:0000256" key="1">
    <source>
        <dbReference type="SAM" id="Phobius"/>
    </source>
</evidence>
<gene>
    <name evidence="2" type="ORF">FA13DRAFT_1735701</name>
</gene>
<accession>A0A4Y7T2D8</accession>
<dbReference type="EMBL" id="QPFP01000033">
    <property type="protein sequence ID" value="TEB28303.1"/>
    <property type="molecule type" value="Genomic_DNA"/>
</dbReference>
<comment type="caution">
    <text evidence="2">The sequence shown here is derived from an EMBL/GenBank/DDBJ whole genome shotgun (WGS) entry which is preliminary data.</text>
</comment>
<keyword evidence="1" id="KW-0472">Membrane</keyword>
<dbReference type="AlphaFoldDB" id="A0A4Y7T2D8"/>
<name>A0A4Y7T2D8_COPMI</name>
<reference evidence="2 3" key="1">
    <citation type="journal article" date="2019" name="Nat. Ecol. Evol.">
        <title>Megaphylogeny resolves global patterns of mushroom evolution.</title>
        <authorList>
            <person name="Varga T."/>
            <person name="Krizsan K."/>
            <person name="Foldi C."/>
            <person name="Dima B."/>
            <person name="Sanchez-Garcia M."/>
            <person name="Sanchez-Ramirez S."/>
            <person name="Szollosi G.J."/>
            <person name="Szarkandi J.G."/>
            <person name="Papp V."/>
            <person name="Albert L."/>
            <person name="Andreopoulos W."/>
            <person name="Angelini C."/>
            <person name="Antonin V."/>
            <person name="Barry K.W."/>
            <person name="Bougher N.L."/>
            <person name="Buchanan P."/>
            <person name="Buyck B."/>
            <person name="Bense V."/>
            <person name="Catcheside P."/>
            <person name="Chovatia M."/>
            <person name="Cooper J."/>
            <person name="Damon W."/>
            <person name="Desjardin D."/>
            <person name="Finy P."/>
            <person name="Geml J."/>
            <person name="Haridas S."/>
            <person name="Hughes K."/>
            <person name="Justo A."/>
            <person name="Karasinski D."/>
            <person name="Kautmanova I."/>
            <person name="Kiss B."/>
            <person name="Kocsube S."/>
            <person name="Kotiranta H."/>
            <person name="LaButti K.M."/>
            <person name="Lechner B.E."/>
            <person name="Liimatainen K."/>
            <person name="Lipzen A."/>
            <person name="Lukacs Z."/>
            <person name="Mihaltcheva S."/>
            <person name="Morgado L.N."/>
            <person name="Niskanen T."/>
            <person name="Noordeloos M.E."/>
            <person name="Ohm R.A."/>
            <person name="Ortiz-Santana B."/>
            <person name="Ovrebo C."/>
            <person name="Racz N."/>
            <person name="Riley R."/>
            <person name="Savchenko A."/>
            <person name="Shiryaev A."/>
            <person name="Soop K."/>
            <person name="Spirin V."/>
            <person name="Szebenyi C."/>
            <person name="Tomsovsky M."/>
            <person name="Tulloss R.E."/>
            <person name="Uehling J."/>
            <person name="Grigoriev I.V."/>
            <person name="Vagvolgyi C."/>
            <person name="Papp T."/>
            <person name="Martin F.M."/>
            <person name="Miettinen O."/>
            <person name="Hibbett D.S."/>
            <person name="Nagy L.G."/>
        </authorList>
    </citation>
    <scope>NUCLEOTIDE SEQUENCE [LARGE SCALE GENOMIC DNA]</scope>
    <source>
        <strain evidence="2 3">FP101781</strain>
    </source>
</reference>
<organism evidence="2 3">
    <name type="scientific">Coprinellus micaceus</name>
    <name type="common">Glistening ink-cap mushroom</name>
    <name type="synonym">Coprinus micaceus</name>
    <dbReference type="NCBI Taxonomy" id="71717"/>
    <lineage>
        <taxon>Eukaryota</taxon>
        <taxon>Fungi</taxon>
        <taxon>Dikarya</taxon>
        <taxon>Basidiomycota</taxon>
        <taxon>Agaricomycotina</taxon>
        <taxon>Agaricomycetes</taxon>
        <taxon>Agaricomycetidae</taxon>
        <taxon>Agaricales</taxon>
        <taxon>Agaricineae</taxon>
        <taxon>Psathyrellaceae</taxon>
        <taxon>Coprinellus</taxon>
    </lineage>
</organism>
<evidence type="ECO:0000313" key="2">
    <source>
        <dbReference type="EMBL" id="TEB28303.1"/>
    </source>
</evidence>
<feature type="transmembrane region" description="Helical" evidence="1">
    <location>
        <begin position="20"/>
        <end position="37"/>
    </location>
</feature>
<keyword evidence="1" id="KW-1133">Transmembrane helix</keyword>
<feature type="transmembrane region" description="Helical" evidence="1">
    <location>
        <begin position="118"/>
        <end position="142"/>
    </location>
</feature>
<keyword evidence="1" id="KW-0812">Transmembrane</keyword>
<protein>
    <submittedName>
        <fullName evidence="2">Uncharacterized protein</fullName>
    </submittedName>
</protein>
<evidence type="ECO:0000313" key="3">
    <source>
        <dbReference type="Proteomes" id="UP000298030"/>
    </source>
</evidence>
<feature type="transmembrane region" description="Helical" evidence="1">
    <location>
        <begin position="49"/>
        <end position="67"/>
    </location>
</feature>
<dbReference type="Proteomes" id="UP000298030">
    <property type="component" value="Unassembled WGS sequence"/>
</dbReference>